<name>A0A238W359_9BACT</name>
<proteinExistence type="predicted"/>
<dbReference type="Pfam" id="PF13715">
    <property type="entry name" value="CarbopepD_reg_2"/>
    <property type="match status" value="1"/>
</dbReference>
<gene>
    <name evidence="1" type="ORF">SAMN06269173_102183</name>
</gene>
<dbReference type="Proteomes" id="UP000198310">
    <property type="component" value="Unassembled WGS sequence"/>
</dbReference>
<dbReference type="EMBL" id="FZNS01000002">
    <property type="protein sequence ID" value="SNR40938.1"/>
    <property type="molecule type" value="Genomic_DNA"/>
</dbReference>
<dbReference type="SUPFAM" id="SSF49464">
    <property type="entry name" value="Carboxypeptidase regulatory domain-like"/>
    <property type="match status" value="1"/>
</dbReference>
<keyword evidence="2" id="KW-1185">Reference proteome</keyword>
<dbReference type="InterPro" id="IPR008969">
    <property type="entry name" value="CarboxyPept-like_regulatory"/>
</dbReference>
<sequence length="159" mass="17387">MAIIYILVLSFDRSIPLTCSDHHYKLHLMHFHMRRILLSFIPLTVLSATQLMAQTRQVSGRVTDRSTGDGLPGVTVLLKGTSNGVSTNSDGSFTLTTPADGGTLVFTSVGYVSTEQLIGSTNQVNIGLSADTKQLSEVICNWLWPAARASGYNWLYCYN</sequence>
<protein>
    <submittedName>
        <fullName evidence="1">CarboxypepD_reg-like domain-containing protein</fullName>
    </submittedName>
</protein>
<evidence type="ECO:0000313" key="2">
    <source>
        <dbReference type="Proteomes" id="UP000198310"/>
    </source>
</evidence>
<evidence type="ECO:0000313" key="1">
    <source>
        <dbReference type="EMBL" id="SNR40938.1"/>
    </source>
</evidence>
<organism evidence="1 2">
    <name type="scientific">Hymenobacter mucosus</name>
    <dbReference type="NCBI Taxonomy" id="1411120"/>
    <lineage>
        <taxon>Bacteria</taxon>
        <taxon>Pseudomonadati</taxon>
        <taxon>Bacteroidota</taxon>
        <taxon>Cytophagia</taxon>
        <taxon>Cytophagales</taxon>
        <taxon>Hymenobacteraceae</taxon>
        <taxon>Hymenobacter</taxon>
    </lineage>
</organism>
<accession>A0A238W359</accession>
<dbReference type="AlphaFoldDB" id="A0A238W359"/>
<reference evidence="2" key="1">
    <citation type="submission" date="2017-06" db="EMBL/GenBank/DDBJ databases">
        <authorList>
            <person name="Varghese N."/>
            <person name="Submissions S."/>
        </authorList>
    </citation>
    <scope>NUCLEOTIDE SEQUENCE [LARGE SCALE GENOMIC DNA]</scope>
    <source>
        <strain evidence="2">DSM 28041</strain>
    </source>
</reference>
<dbReference type="Gene3D" id="2.60.40.1120">
    <property type="entry name" value="Carboxypeptidase-like, regulatory domain"/>
    <property type="match status" value="1"/>
</dbReference>